<dbReference type="GO" id="GO:0003677">
    <property type="term" value="F:DNA binding"/>
    <property type="evidence" value="ECO:0007669"/>
    <property type="project" value="InterPro"/>
</dbReference>
<proteinExistence type="predicted"/>
<feature type="compositionally biased region" description="Basic and acidic residues" evidence="1">
    <location>
        <begin position="751"/>
        <end position="764"/>
    </location>
</feature>
<evidence type="ECO:0000256" key="1">
    <source>
        <dbReference type="SAM" id="MobiDB-lite"/>
    </source>
</evidence>
<feature type="compositionally biased region" description="Acidic residues" evidence="1">
    <location>
        <begin position="730"/>
        <end position="740"/>
    </location>
</feature>
<protein>
    <submittedName>
        <fullName evidence="3">Type III restriction enzyme, res subunit</fullName>
    </submittedName>
</protein>
<feature type="domain" description="Helicase/UvrB N-terminal" evidence="2">
    <location>
        <begin position="156"/>
        <end position="349"/>
    </location>
</feature>
<reference evidence="3 4" key="1">
    <citation type="journal article" date="2016" name="BMC Genomics">
        <title>Type VI secretion systems of human gut Bacteroidales segregate into three genetic architectures, two of which are contained on mobile genetic elements.</title>
        <authorList>
            <person name="Coyne M.J."/>
            <person name="Roelofs K.G."/>
            <person name="Comstock L.E."/>
        </authorList>
    </citation>
    <scope>NUCLEOTIDE SEQUENCE [LARGE SCALE GENOMIC DNA]</scope>
    <source>
        <strain evidence="3 4">CL09T03C01</strain>
    </source>
</reference>
<dbReference type="Pfam" id="PF04851">
    <property type="entry name" value="ResIII"/>
    <property type="match status" value="1"/>
</dbReference>
<dbReference type="Proteomes" id="UP000056419">
    <property type="component" value="Unassembled WGS sequence"/>
</dbReference>
<dbReference type="GO" id="GO:0005524">
    <property type="term" value="F:ATP binding"/>
    <property type="evidence" value="ECO:0007669"/>
    <property type="project" value="InterPro"/>
</dbReference>
<name>A0A108T1Q3_BACSE</name>
<dbReference type="EMBL" id="LRGC01000032">
    <property type="protein sequence ID" value="KWR51697.1"/>
    <property type="molecule type" value="Genomic_DNA"/>
</dbReference>
<dbReference type="RefSeq" id="WP_060386696.1">
    <property type="nucleotide sequence ID" value="NZ_LRGC01000032.1"/>
</dbReference>
<sequence length="912" mass="105795">MNNKISNIDSSILDDLITGRVEPYIYAFSTNTIPNYLKVGDTYRPVDTRINEWKKLFPNLVKEFSAPARIDNNTIFRDYTVHSFLIDERGRERLLPSTYSNIVYYSKEFFKNATIKDLNDAIIDIQKSASENSGKYQLYTTKRLPIPFIYKRNLNYAPRPNQVATISNFKNAVNSGCTNLLMYAVMRFGKSFTAICCALEIQVSLILIVSAKADVKNEWKKTVESHLNFKDYIFCDTDTLKTENNYVSANLKQGRKIVLFLTLQDLQGQETKNHHKDVFSCNIDLLIVDETHYGARAEEYGRVLLDSNLTKKEIENELQEIDCSEQYSCEELKQLKSKIRLHLSATPYRILMGSEFTKKDIISFCQFTDIVDEQEKWDNEHILGDNTKEWDNPYYGFPQMIRFAFHPSKLARKKIEELKKNGQSTSLSDIFRPKALIKTRGNSYKLFKHQEAVLDLMQVIDGSKQDDEVLGFLDYEKIKEGQMCRHIVCVLPFRASCDALEYLIQNNLEKFKNISKYKILNIAGVDALDKFPEISNIKKYITKCEIEGKKTITLTVNRMLTGSTVEEWDTMLYLKNSVSPQEYDQSIFRLQNQYIKSYIDEKGDEIKYNMKPQTILADFDPARMFTLQELKSQFYNVNTEQNGNSRLEERLRKELEISLIIVLNKNKLSQVTPFNILNLVRQYTKDKSVIDEANEIPIDYNILSNELILSAIQLLSPIDSSKGLNFIPIEEEDDDYDDPDSSGKPPNESDSDGKNKKDENKYDEPDTLNKKLSTYFSMILFFAFLTDSEVKSLEDIIRELPKTEENKRIGRNIGLRKSALQEIQNKMYPFILSKLDYKIQNINSLMRDNTLLPIERAKIAMNKFERLSSSEIVTPTNVVKKVVNLLPIDKFTIKNKNIRYCIKARRILMYSI</sequence>
<dbReference type="Gene3D" id="3.40.50.300">
    <property type="entry name" value="P-loop containing nucleotide triphosphate hydrolases"/>
    <property type="match status" value="1"/>
</dbReference>
<evidence type="ECO:0000259" key="2">
    <source>
        <dbReference type="Pfam" id="PF04851"/>
    </source>
</evidence>
<keyword evidence="4" id="KW-1185">Reference proteome</keyword>
<dbReference type="STRING" id="46506.AA415_03196"/>
<evidence type="ECO:0000313" key="4">
    <source>
        <dbReference type="Proteomes" id="UP000056419"/>
    </source>
</evidence>
<dbReference type="GO" id="GO:0016787">
    <property type="term" value="F:hydrolase activity"/>
    <property type="evidence" value="ECO:0007669"/>
    <property type="project" value="InterPro"/>
</dbReference>
<gene>
    <name evidence="3" type="ORF">AA415_03196</name>
</gene>
<feature type="region of interest" description="Disordered" evidence="1">
    <location>
        <begin position="730"/>
        <end position="764"/>
    </location>
</feature>
<dbReference type="InterPro" id="IPR027417">
    <property type="entry name" value="P-loop_NTPase"/>
</dbReference>
<dbReference type="AlphaFoldDB" id="A0A108T1Q3"/>
<dbReference type="PATRIC" id="fig|46506.5.peg.3441"/>
<organism evidence="3 4">
    <name type="scientific">Bacteroides stercoris</name>
    <dbReference type="NCBI Taxonomy" id="46506"/>
    <lineage>
        <taxon>Bacteria</taxon>
        <taxon>Pseudomonadati</taxon>
        <taxon>Bacteroidota</taxon>
        <taxon>Bacteroidia</taxon>
        <taxon>Bacteroidales</taxon>
        <taxon>Bacteroidaceae</taxon>
        <taxon>Bacteroides</taxon>
    </lineage>
</organism>
<evidence type="ECO:0000313" key="3">
    <source>
        <dbReference type="EMBL" id="KWR51697.1"/>
    </source>
</evidence>
<comment type="caution">
    <text evidence="3">The sequence shown here is derived from an EMBL/GenBank/DDBJ whole genome shotgun (WGS) entry which is preliminary data.</text>
</comment>
<dbReference type="InterPro" id="IPR006935">
    <property type="entry name" value="Helicase/UvrB_N"/>
</dbReference>
<dbReference type="SUPFAM" id="SSF52540">
    <property type="entry name" value="P-loop containing nucleoside triphosphate hydrolases"/>
    <property type="match status" value="1"/>
</dbReference>
<accession>A0A108T1Q3</accession>